<feature type="binding site" evidence="19">
    <location>
        <position position="257"/>
    </location>
    <ligand>
        <name>Zn(2+)</name>
        <dbReference type="ChEBI" id="CHEBI:29105"/>
    </ligand>
</feature>
<feature type="binding site" evidence="19">
    <location>
        <position position="194"/>
    </location>
    <ligand>
        <name>Zn(2+)</name>
        <dbReference type="ChEBI" id="CHEBI:29105"/>
    </ligand>
</feature>
<dbReference type="SUPFAM" id="SSF47644">
    <property type="entry name" value="Methionine synthase domain"/>
    <property type="match status" value="1"/>
</dbReference>
<dbReference type="PROSITE" id="PS50972">
    <property type="entry name" value="PTERIN_BINDING"/>
    <property type="match status" value="1"/>
</dbReference>
<dbReference type="InterPro" id="IPR050554">
    <property type="entry name" value="Met_Synthase/Corrinoid"/>
</dbReference>
<dbReference type="GO" id="GO:0005829">
    <property type="term" value="C:cytosol"/>
    <property type="evidence" value="ECO:0007669"/>
    <property type="project" value="TreeGrafter"/>
</dbReference>
<dbReference type="InterPro" id="IPR036724">
    <property type="entry name" value="Cobalamin-bd_sf"/>
</dbReference>
<feature type="domain" description="Pterin-binding" evidence="21">
    <location>
        <begin position="299"/>
        <end position="542"/>
    </location>
</feature>
<comment type="similarity">
    <text evidence="5">Belongs to the vitamin-B12 dependent methionine synthase family.</text>
</comment>
<comment type="pathway">
    <text evidence="4">Amino-acid biosynthesis; L-methionine biosynthesis via de novo pathway; L-methionine from L-homocysteine (MetH route): step 1/1.</text>
</comment>
<name>A0A1U7NL44_9FIRM</name>
<dbReference type="SUPFAM" id="SSF82282">
    <property type="entry name" value="Homocysteine S-methyltransferase"/>
    <property type="match status" value="1"/>
</dbReference>
<dbReference type="AlphaFoldDB" id="A0A1U7NL44"/>
<dbReference type="STRING" id="1862672.BO225_09055"/>
<evidence type="ECO:0000259" key="21">
    <source>
        <dbReference type="PROSITE" id="PS50972"/>
    </source>
</evidence>
<organism evidence="24 25">
    <name type="scientific">Dubosiella newyorkensis</name>
    <dbReference type="NCBI Taxonomy" id="1862672"/>
    <lineage>
        <taxon>Bacteria</taxon>
        <taxon>Bacillati</taxon>
        <taxon>Bacillota</taxon>
        <taxon>Erysipelotrichia</taxon>
        <taxon>Erysipelotrichales</taxon>
        <taxon>Erysipelotrichaceae</taxon>
        <taxon>Dubosiella</taxon>
    </lineage>
</organism>
<keyword evidence="25" id="KW-1185">Reference proteome</keyword>
<comment type="catalytic activity">
    <reaction evidence="1">
        <text>(6S)-5-methyl-5,6,7,8-tetrahydrofolate + L-homocysteine = (6S)-5,6,7,8-tetrahydrofolate + L-methionine</text>
        <dbReference type="Rhea" id="RHEA:11172"/>
        <dbReference type="ChEBI" id="CHEBI:18608"/>
        <dbReference type="ChEBI" id="CHEBI:57453"/>
        <dbReference type="ChEBI" id="CHEBI:57844"/>
        <dbReference type="ChEBI" id="CHEBI:58199"/>
        <dbReference type="EC" id="2.1.1.13"/>
    </reaction>
</comment>
<dbReference type="Gene3D" id="3.20.20.20">
    <property type="entry name" value="Dihydropteroate synthase-like"/>
    <property type="match status" value="1"/>
</dbReference>
<feature type="domain" description="Hcy-binding" evidence="20">
    <location>
        <begin position="1"/>
        <end position="272"/>
    </location>
</feature>
<dbReference type="Pfam" id="PF02574">
    <property type="entry name" value="S-methyl_trans"/>
    <property type="match status" value="1"/>
</dbReference>
<dbReference type="InterPro" id="IPR003726">
    <property type="entry name" value="HCY_dom"/>
</dbReference>
<dbReference type="PROSITE" id="PS51332">
    <property type="entry name" value="B12_BINDING"/>
    <property type="match status" value="1"/>
</dbReference>
<keyword evidence="14 19" id="KW-0862">Zinc</keyword>
<dbReference type="InterPro" id="IPR003759">
    <property type="entry name" value="Cbl-bd_cap"/>
</dbReference>
<dbReference type="GO" id="GO:0031419">
    <property type="term" value="F:cobalamin binding"/>
    <property type="evidence" value="ECO:0007669"/>
    <property type="project" value="UniProtKB-KW"/>
</dbReference>
<keyword evidence="15" id="KW-0486">Methionine biosynthesis</keyword>
<keyword evidence="13 19" id="KW-0479">Metal-binding</keyword>
<dbReference type="GO" id="GO:0008705">
    <property type="term" value="F:methionine synthase activity"/>
    <property type="evidence" value="ECO:0007669"/>
    <property type="project" value="UniProtKB-EC"/>
</dbReference>
<evidence type="ECO:0000259" key="23">
    <source>
        <dbReference type="PROSITE" id="PS51337"/>
    </source>
</evidence>
<feature type="binding site" evidence="19">
    <location>
        <position position="258"/>
    </location>
    <ligand>
        <name>Zn(2+)</name>
        <dbReference type="ChEBI" id="CHEBI:29105"/>
    </ligand>
</feature>
<dbReference type="PANTHER" id="PTHR45833:SF1">
    <property type="entry name" value="METHIONINE SYNTHASE"/>
    <property type="match status" value="1"/>
</dbReference>
<keyword evidence="9" id="KW-0028">Amino-acid biosynthesis</keyword>
<evidence type="ECO:0000256" key="6">
    <source>
        <dbReference type="ARBA" id="ARBA00012032"/>
    </source>
</evidence>
<keyword evidence="16" id="KW-0170">Cobalt</keyword>
<gene>
    <name evidence="24" type="ORF">BO225_09055</name>
</gene>
<feature type="domain" description="B12-binding" evidence="22">
    <location>
        <begin position="653"/>
        <end position="775"/>
    </location>
</feature>
<keyword evidence="11 19" id="KW-0808">Transferase</keyword>
<dbReference type="InterPro" id="IPR036589">
    <property type="entry name" value="HCY_dom_sf"/>
</dbReference>
<dbReference type="EC" id="2.1.1.13" evidence="6"/>
<evidence type="ECO:0000256" key="14">
    <source>
        <dbReference type="ARBA" id="ARBA00022833"/>
    </source>
</evidence>
<dbReference type="PROSITE" id="PS50970">
    <property type="entry name" value="HCY"/>
    <property type="match status" value="1"/>
</dbReference>
<dbReference type="EMBL" id="MPKA01000087">
    <property type="protein sequence ID" value="OLU45280.1"/>
    <property type="molecule type" value="Genomic_DNA"/>
</dbReference>
<evidence type="ECO:0000256" key="11">
    <source>
        <dbReference type="ARBA" id="ARBA00022679"/>
    </source>
</evidence>
<keyword evidence="8 19" id="KW-0489">Methyltransferase</keyword>
<dbReference type="InterPro" id="IPR011005">
    <property type="entry name" value="Dihydropteroate_synth-like_sf"/>
</dbReference>
<evidence type="ECO:0000256" key="5">
    <source>
        <dbReference type="ARBA" id="ARBA00010398"/>
    </source>
</evidence>
<dbReference type="GO" id="GO:0046653">
    <property type="term" value="P:tetrahydrofolate metabolic process"/>
    <property type="evidence" value="ECO:0007669"/>
    <property type="project" value="TreeGrafter"/>
</dbReference>
<evidence type="ECO:0000259" key="22">
    <source>
        <dbReference type="PROSITE" id="PS51332"/>
    </source>
</evidence>
<dbReference type="Gene3D" id="1.10.1240.10">
    <property type="entry name" value="Methionine synthase domain"/>
    <property type="match status" value="1"/>
</dbReference>
<dbReference type="GeneID" id="78276087"/>
<protein>
    <recommendedName>
        <fullName evidence="7">Methionine synthase</fullName>
        <ecNumber evidence="6">2.1.1.13</ecNumber>
    </recommendedName>
    <alternativeName>
        <fullName evidence="18">5-methyltetrahydrofolate--homocysteine methyltransferase</fullName>
    </alternativeName>
</protein>
<dbReference type="PROSITE" id="PS51337">
    <property type="entry name" value="B12_BINDING_NTER"/>
    <property type="match status" value="1"/>
</dbReference>
<evidence type="ECO:0000256" key="18">
    <source>
        <dbReference type="ARBA" id="ARBA00031040"/>
    </source>
</evidence>
<dbReference type="Pfam" id="PF02310">
    <property type="entry name" value="B12-binding"/>
    <property type="match status" value="1"/>
</dbReference>
<dbReference type="Gene3D" id="3.20.20.330">
    <property type="entry name" value="Homocysteine-binding-like domain"/>
    <property type="match status" value="1"/>
</dbReference>
<evidence type="ECO:0000313" key="25">
    <source>
        <dbReference type="Proteomes" id="UP000186705"/>
    </source>
</evidence>
<evidence type="ECO:0000256" key="16">
    <source>
        <dbReference type="ARBA" id="ARBA00023285"/>
    </source>
</evidence>
<keyword evidence="10" id="KW-0846">Cobalamin</keyword>
<evidence type="ECO:0000256" key="17">
    <source>
        <dbReference type="ARBA" id="ARBA00025552"/>
    </source>
</evidence>
<dbReference type="Pfam" id="PF02607">
    <property type="entry name" value="B12-binding_2"/>
    <property type="match status" value="1"/>
</dbReference>
<evidence type="ECO:0000256" key="19">
    <source>
        <dbReference type="PROSITE-ProRule" id="PRU00333"/>
    </source>
</evidence>
<dbReference type="GO" id="GO:0032259">
    <property type="term" value="P:methylation"/>
    <property type="evidence" value="ECO:0007669"/>
    <property type="project" value="UniProtKB-KW"/>
</dbReference>
<evidence type="ECO:0000259" key="20">
    <source>
        <dbReference type="PROSITE" id="PS50970"/>
    </source>
</evidence>
<evidence type="ECO:0000256" key="2">
    <source>
        <dbReference type="ARBA" id="ARBA00001947"/>
    </source>
</evidence>
<feature type="domain" description="B12-binding N-terminal" evidence="23">
    <location>
        <begin position="558"/>
        <end position="651"/>
    </location>
</feature>
<keyword evidence="12" id="KW-0949">S-adenosyl-L-methionine</keyword>
<dbReference type="SUPFAM" id="SSF51717">
    <property type="entry name" value="Dihydropteroate synthetase-like"/>
    <property type="match status" value="1"/>
</dbReference>
<comment type="function">
    <text evidence="17">Catalyzes the transfer of a methyl group from methyl-cobalamin to homocysteine, yielding enzyme-bound cob(I)alamin and methionine. Subsequently, remethylates the cofactor using methyltetrahydrofolate.</text>
</comment>
<dbReference type="InterPro" id="IPR036594">
    <property type="entry name" value="Meth_synthase_dom"/>
</dbReference>
<dbReference type="InterPro" id="IPR000489">
    <property type="entry name" value="Pterin-binding_dom"/>
</dbReference>
<reference evidence="24 25" key="1">
    <citation type="submission" date="2016-11" db="EMBL/GenBank/DDBJ databases">
        <title>Description of two novel members of the family Erysipelotrichaceae: Ileibacterium lipovorans gen. nov., sp. nov. and Dubosiella newyorkensis, gen. nov., sp. nov.</title>
        <authorList>
            <person name="Cox L.M."/>
            <person name="Sohn J."/>
            <person name="Tyrrell K.L."/>
            <person name="Citron D.M."/>
            <person name="Lawson P.A."/>
            <person name="Patel N.B."/>
            <person name="Iizumi T."/>
            <person name="Perez-Perez G.I."/>
            <person name="Goldstein E.J."/>
            <person name="Blaser M.J."/>
        </authorList>
    </citation>
    <scope>NUCLEOTIDE SEQUENCE [LARGE SCALE GENOMIC DNA]</scope>
    <source>
        <strain evidence="24 25">NYU-BL-A4</strain>
    </source>
</reference>
<dbReference type="InterPro" id="IPR006158">
    <property type="entry name" value="Cobalamin-bd"/>
</dbReference>
<dbReference type="Proteomes" id="UP000186705">
    <property type="component" value="Unassembled WGS sequence"/>
</dbReference>
<dbReference type="GO" id="GO:0050667">
    <property type="term" value="P:homocysteine metabolic process"/>
    <property type="evidence" value="ECO:0007669"/>
    <property type="project" value="TreeGrafter"/>
</dbReference>
<evidence type="ECO:0000256" key="13">
    <source>
        <dbReference type="ARBA" id="ARBA00022723"/>
    </source>
</evidence>
<evidence type="ECO:0000256" key="7">
    <source>
        <dbReference type="ARBA" id="ARBA00013998"/>
    </source>
</evidence>
<evidence type="ECO:0000256" key="15">
    <source>
        <dbReference type="ARBA" id="ARBA00023167"/>
    </source>
</evidence>
<evidence type="ECO:0000256" key="9">
    <source>
        <dbReference type="ARBA" id="ARBA00022605"/>
    </source>
</evidence>
<evidence type="ECO:0000256" key="1">
    <source>
        <dbReference type="ARBA" id="ARBA00001700"/>
    </source>
</evidence>
<evidence type="ECO:0000256" key="4">
    <source>
        <dbReference type="ARBA" id="ARBA00005178"/>
    </source>
</evidence>
<dbReference type="GO" id="GO:0046872">
    <property type="term" value="F:metal ion binding"/>
    <property type="evidence" value="ECO:0007669"/>
    <property type="project" value="UniProtKB-KW"/>
</dbReference>
<evidence type="ECO:0000313" key="24">
    <source>
        <dbReference type="EMBL" id="OLU45280.1"/>
    </source>
</evidence>
<sequence length="775" mass="84578">MKQIVKILDGATGTILQNSGIAIPEIPETLNMTQPDLIESIARDYAKAGSQIVYANTFGASPLKFQNSSYSYKECIQSGIVLARKGAPACKIALDIGPLGQLMEPMGSFTFEEAYDQFKEIVLAGKEADLIVIETMSDLYETKAALLAAKEHSDLPVFVTMSFEENERTFTSCTLESMAKTLEALGANAIGFNCSIGPKQMIKMVEKLSTLTSLPIIAKPNAGLPDPSSGTYTMSASEFYEHMESLVEAGASYIGGCCGTSPIFIEQIAKLKGQQIAREEVDSGGWVCSPLYAFCTKGIHPIGERLNPTGKKRFQQALLEEDLDYIVSIALEQKEAGADLLDVNVGHPGVDEVKMLPKLVKRLQSVIDLPLMLDSSNPNALEAGARVYNGICALNSVSAEKKKMQEVMPIAQKYGCSLVCLCLDEEGIPNSAKKRVELAHRIAQQASQYLLSKNDLWFDPLTLTVSSQPDQAIETLDALKELSKEGYSCVLGVSNISFGLPARQMITQAFLAQSLYAGLNLPIINVNVDRYMDTIVSSRLLLNEDLKAQKYIERFHALKAEPQKAMETLSLQEAVYRGLGKQARLIGEACLKTMKPLEVVERELIPSLDRVGNDYEAGILYLPQLLSSAKAAQEVFGCIKEHLAKTGEKQNSKGTIVLATVEGDIHDIGKNIVKTVLENYGYTIIDLGRDVPAETIVETVKANKIRLVGLSALMTTTLPAMEKTIQLLHQLECPPKIMVGGAVLTPQYANEMQADYYSKDAQDGVRIAKEVFENV</sequence>
<dbReference type="RefSeq" id="WP_076341936.1">
    <property type="nucleotide sequence ID" value="NZ_CAPQIB010000014.1"/>
</dbReference>
<dbReference type="Pfam" id="PF00809">
    <property type="entry name" value="Pterin_bind"/>
    <property type="match status" value="1"/>
</dbReference>
<dbReference type="PANTHER" id="PTHR45833">
    <property type="entry name" value="METHIONINE SYNTHASE"/>
    <property type="match status" value="1"/>
</dbReference>
<dbReference type="Gene3D" id="3.40.50.280">
    <property type="entry name" value="Cobalamin-binding domain"/>
    <property type="match status" value="1"/>
</dbReference>
<proteinExistence type="inferred from homology"/>
<comment type="cofactor">
    <cofactor evidence="3">
        <name>methylcob(III)alamin</name>
        <dbReference type="ChEBI" id="CHEBI:28115"/>
    </cofactor>
</comment>
<evidence type="ECO:0000256" key="10">
    <source>
        <dbReference type="ARBA" id="ARBA00022628"/>
    </source>
</evidence>
<evidence type="ECO:0000256" key="8">
    <source>
        <dbReference type="ARBA" id="ARBA00022603"/>
    </source>
</evidence>
<dbReference type="UniPathway" id="UPA00051">
    <property type="reaction ID" value="UER00081"/>
</dbReference>
<accession>A0A1U7NL44</accession>
<evidence type="ECO:0000256" key="3">
    <source>
        <dbReference type="ARBA" id="ARBA00001956"/>
    </source>
</evidence>
<dbReference type="SUPFAM" id="SSF52242">
    <property type="entry name" value="Cobalamin (vitamin B12)-binding domain"/>
    <property type="match status" value="1"/>
</dbReference>
<evidence type="ECO:0000256" key="12">
    <source>
        <dbReference type="ARBA" id="ARBA00022691"/>
    </source>
</evidence>
<comment type="caution">
    <text evidence="24">The sequence shown here is derived from an EMBL/GenBank/DDBJ whole genome shotgun (WGS) entry which is preliminary data.</text>
</comment>
<dbReference type="OrthoDB" id="9803687at2"/>
<comment type="cofactor">
    <cofactor evidence="2 19">
        <name>Zn(2+)</name>
        <dbReference type="ChEBI" id="CHEBI:29105"/>
    </cofactor>
</comment>
<dbReference type="SMART" id="SM01018">
    <property type="entry name" value="B12-binding_2"/>
    <property type="match status" value="1"/>
</dbReference>